<name>A0A2B7WL65_9EURO</name>
<reference evidence="1 2" key="1">
    <citation type="submission" date="2017-10" db="EMBL/GenBank/DDBJ databases">
        <title>Comparative genomics in systemic dimorphic fungi from Ajellomycetaceae.</title>
        <authorList>
            <person name="Munoz J.F."/>
            <person name="Mcewen J.G."/>
            <person name="Clay O.K."/>
            <person name="Cuomo C.A."/>
        </authorList>
    </citation>
    <scope>NUCLEOTIDE SEQUENCE [LARGE SCALE GENOMIC DNA]</scope>
    <source>
        <strain evidence="1 2">UAMH130</strain>
    </source>
</reference>
<gene>
    <name evidence="1" type="ORF">GX51_07354</name>
</gene>
<comment type="caution">
    <text evidence="1">The sequence shown here is derived from an EMBL/GenBank/DDBJ whole genome shotgun (WGS) entry which is preliminary data.</text>
</comment>
<evidence type="ECO:0000313" key="1">
    <source>
        <dbReference type="EMBL" id="PGG97384.1"/>
    </source>
</evidence>
<dbReference type="EMBL" id="PDNC01000145">
    <property type="protein sequence ID" value="PGG97384.1"/>
    <property type="molecule type" value="Genomic_DNA"/>
</dbReference>
<protein>
    <submittedName>
        <fullName evidence="1">Uncharacterized protein</fullName>
    </submittedName>
</protein>
<dbReference type="Proteomes" id="UP000224080">
    <property type="component" value="Unassembled WGS sequence"/>
</dbReference>
<keyword evidence="2" id="KW-1185">Reference proteome</keyword>
<evidence type="ECO:0000313" key="2">
    <source>
        <dbReference type="Proteomes" id="UP000224080"/>
    </source>
</evidence>
<organism evidence="1 2">
    <name type="scientific">Blastomyces parvus</name>
    <dbReference type="NCBI Taxonomy" id="2060905"/>
    <lineage>
        <taxon>Eukaryota</taxon>
        <taxon>Fungi</taxon>
        <taxon>Dikarya</taxon>
        <taxon>Ascomycota</taxon>
        <taxon>Pezizomycotina</taxon>
        <taxon>Eurotiomycetes</taxon>
        <taxon>Eurotiomycetidae</taxon>
        <taxon>Onygenales</taxon>
        <taxon>Ajellomycetaceae</taxon>
        <taxon>Blastomyces</taxon>
    </lineage>
</organism>
<dbReference type="AlphaFoldDB" id="A0A2B7WL65"/>
<proteinExistence type="predicted"/>
<sequence>MPKQRALIPTDNIETVTLGEDFTAFPTFLLEPTSSG</sequence>
<accession>A0A2B7WL65</accession>